<dbReference type="EMBL" id="JAADJZ010000005">
    <property type="protein sequence ID" value="KAF2874841.1"/>
    <property type="molecule type" value="Genomic_DNA"/>
</dbReference>
<dbReference type="OrthoDB" id="5344254at2759"/>
<dbReference type="InterPro" id="IPR056402">
    <property type="entry name" value="DA_N"/>
</dbReference>
<protein>
    <submittedName>
        <fullName evidence="5">Uncharacterized protein</fullName>
    </submittedName>
</protein>
<dbReference type="InterPro" id="IPR054499">
    <property type="entry name" value="DA_C"/>
</dbReference>
<dbReference type="Pfam" id="PF24137">
    <property type="entry name" value="DA_N"/>
    <property type="match status" value="1"/>
</dbReference>
<comment type="similarity">
    <text evidence="2">Belongs to the Diels-Alderase family.</text>
</comment>
<dbReference type="PANTHER" id="PTHR38115:SF1">
    <property type="entry name" value="LIPOCALIN-LIKE DOMAIN-CONTAINING PROTEIN"/>
    <property type="match status" value="1"/>
</dbReference>
<gene>
    <name evidence="5" type="ORF">BDV95DRAFT_616096</name>
</gene>
<evidence type="ECO:0000259" key="3">
    <source>
        <dbReference type="Pfam" id="PF22903"/>
    </source>
</evidence>
<dbReference type="SUPFAM" id="SSF50814">
    <property type="entry name" value="Lipocalins"/>
    <property type="match status" value="1"/>
</dbReference>
<dbReference type="InterPro" id="IPR053037">
    <property type="entry name" value="Pericyclase_pydY-like"/>
</dbReference>
<evidence type="ECO:0000259" key="4">
    <source>
        <dbReference type="Pfam" id="PF24137"/>
    </source>
</evidence>
<dbReference type="InterPro" id="IPR012674">
    <property type="entry name" value="Calycin"/>
</dbReference>
<comment type="caution">
    <text evidence="5">The sequence shown here is derived from an EMBL/GenBank/DDBJ whole genome shotgun (WGS) entry which is preliminary data.</text>
</comment>
<reference evidence="5 6" key="1">
    <citation type="submission" date="2020-01" db="EMBL/GenBank/DDBJ databases">
        <authorList>
            <consortium name="DOE Joint Genome Institute"/>
            <person name="Haridas S."/>
            <person name="Albert R."/>
            <person name="Binder M."/>
            <person name="Bloem J."/>
            <person name="Labutti K."/>
            <person name="Salamov A."/>
            <person name="Andreopoulos B."/>
            <person name="Baker S.E."/>
            <person name="Barry K."/>
            <person name="Bills G."/>
            <person name="Bluhm B.H."/>
            <person name="Cannon C."/>
            <person name="Castanera R."/>
            <person name="Culley D.E."/>
            <person name="Daum C."/>
            <person name="Ezra D."/>
            <person name="Gonzalez J.B."/>
            <person name="Henrissat B."/>
            <person name="Kuo A."/>
            <person name="Liang C."/>
            <person name="Lipzen A."/>
            <person name="Lutzoni F."/>
            <person name="Magnuson J."/>
            <person name="Mondo S."/>
            <person name="Nolan M."/>
            <person name="Ohm R."/>
            <person name="Pangilinan J."/>
            <person name="Park H.-J.H."/>
            <person name="Ramirez L."/>
            <person name="Alfaro M."/>
            <person name="Sun H."/>
            <person name="Tritt A."/>
            <person name="Yoshinaga Y."/>
            <person name="Zwiers L.-H.L."/>
            <person name="Turgeon B.G."/>
            <person name="Goodwin S.B."/>
            <person name="Spatafora J.W."/>
            <person name="Crous P.W."/>
            <person name="Grigoriev I.V."/>
        </authorList>
    </citation>
    <scope>NUCLEOTIDE SEQUENCE [LARGE SCALE GENOMIC DNA]</scope>
    <source>
        <strain evidence="5 6">CBS 611.86</strain>
    </source>
</reference>
<dbReference type="PANTHER" id="PTHR38115">
    <property type="entry name" value="LIPOCALIN-LIKE DOMAIN-CONTAINING PROTEIN"/>
    <property type="match status" value="1"/>
</dbReference>
<evidence type="ECO:0000313" key="5">
    <source>
        <dbReference type="EMBL" id="KAF2874841.1"/>
    </source>
</evidence>
<feature type="domain" description="Diels-Alderase N-terminal" evidence="4">
    <location>
        <begin position="165"/>
        <end position="340"/>
    </location>
</feature>
<organism evidence="5 6">
    <name type="scientific">Massariosphaeria phaeospora</name>
    <dbReference type="NCBI Taxonomy" id="100035"/>
    <lineage>
        <taxon>Eukaryota</taxon>
        <taxon>Fungi</taxon>
        <taxon>Dikarya</taxon>
        <taxon>Ascomycota</taxon>
        <taxon>Pezizomycotina</taxon>
        <taxon>Dothideomycetes</taxon>
        <taxon>Pleosporomycetidae</taxon>
        <taxon>Pleosporales</taxon>
        <taxon>Pleosporales incertae sedis</taxon>
        <taxon>Massariosphaeria</taxon>
    </lineage>
</organism>
<accession>A0A7C8MEC6</accession>
<keyword evidence="6" id="KW-1185">Reference proteome</keyword>
<keyword evidence="1" id="KW-0413">Isomerase</keyword>
<evidence type="ECO:0000256" key="2">
    <source>
        <dbReference type="ARBA" id="ARBA00046325"/>
    </source>
</evidence>
<dbReference type="AlphaFoldDB" id="A0A7C8MEC6"/>
<dbReference type="GO" id="GO:0016853">
    <property type="term" value="F:isomerase activity"/>
    <property type="evidence" value="ECO:0007669"/>
    <property type="project" value="UniProtKB-KW"/>
</dbReference>
<dbReference type="Proteomes" id="UP000481861">
    <property type="component" value="Unassembled WGS sequence"/>
</dbReference>
<proteinExistence type="inferred from homology"/>
<evidence type="ECO:0000313" key="6">
    <source>
        <dbReference type="Proteomes" id="UP000481861"/>
    </source>
</evidence>
<sequence>MAAPLSASMQNMSGPWVFNKSQSDSTDALLRLQGVPWWKRQAAGVVTVTDHITHNDTRIDTILTITGGFKGGEEFLILDGSSQTLAHENLGPIVTQATYSDLSDVSDDWLKQGWYYGEGHDEQSDEQKKKEHIKVEISSEKIGASDTVKTPIWFSQNPLDSLERSKMSAINGTAFEQWYFETVSEAGDAFLIAFGRDPSYKAFGHGVLPIEMTFLFRNGTRVPLTAFAHQSHVTDCCGEVRGEWTLADDKGTISWRVSADVKSAEVKFDTPMVQGLASWKSRTPARYADGSLWPSKSASTEVAPHMHFTEPIPIADAQVSLTVHGSPLEFKGMGGHFHDWVAFNWFNVLDGWEMLRATAGPYAFTLLNPTSRVHRGVNYQSAILFKDGEPIFTAFEPTPTKNTSQAQDYVQVGRQHGGTVRGGLADDSSGWTIDFIGADPEQRWSFSTKHKAIAHEQGLGQGTGLTVFTDEVSGGEVGGEQHTGYGICEQVVLPASIDISTAWSIFKIHRDNNRLSTTIALWKMLKAGFAEAGRHIAWKLLG</sequence>
<evidence type="ECO:0000256" key="1">
    <source>
        <dbReference type="ARBA" id="ARBA00023235"/>
    </source>
</evidence>
<name>A0A7C8MEC6_9PLEO</name>
<dbReference type="Pfam" id="PF22903">
    <property type="entry name" value="DA_C"/>
    <property type="match status" value="1"/>
</dbReference>
<feature type="domain" description="Diels-Alderase C-terminal" evidence="3">
    <location>
        <begin position="344"/>
        <end position="493"/>
    </location>
</feature>